<feature type="chain" id="PRO_5016781493" description="Beta-lactamase" evidence="4">
    <location>
        <begin position="36"/>
        <end position="314"/>
    </location>
</feature>
<dbReference type="Proteomes" id="UP000253868">
    <property type="component" value="Chromosome"/>
</dbReference>
<dbReference type="InterPro" id="IPR006311">
    <property type="entry name" value="TAT_signal"/>
</dbReference>
<accession>A0A345HMQ3</accession>
<dbReference type="PANTHER" id="PTHR35333:SF3">
    <property type="entry name" value="BETA-LACTAMASE-TYPE TRANSPEPTIDASE FOLD CONTAINING PROTEIN"/>
    <property type="match status" value="1"/>
</dbReference>
<dbReference type="PANTHER" id="PTHR35333">
    <property type="entry name" value="BETA-LACTAMASE"/>
    <property type="match status" value="1"/>
</dbReference>
<evidence type="ECO:0000256" key="1">
    <source>
        <dbReference type="ARBA" id="ARBA00018879"/>
    </source>
</evidence>
<reference evidence="7" key="1">
    <citation type="submission" date="2018-07" db="EMBL/GenBank/DDBJ databases">
        <authorList>
            <person name="Zhao J."/>
        </authorList>
    </citation>
    <scope>NUCLEOTIDE SEQUENCE [LARGE SCALE GENOMIC DNA]</scope>
    <source>
        <strain evidence="7">GSSD-12</strain>
    </source>
</reference>
<dbReference type="OrthoDB" id="5243140at2"/>
<evidence type="ECO:0000313" key="7">
    <source>
        <dbReference type="Proteomes" id="UP000253868"/>
    </source>
</evidence>
<dbReference type="EMBL" id="CP031194">
    <property type="protein sequence ID" value="AXG77977.1"/>
    <property type="molecule type" value="Genomic_DNA"/>
</dbReference>
<dbReference type="InterPro" id="IPR012338">
    <property type="entry name" value="Beta-lactam/transpept-like"/>
</dbReference>
<dbReference type="GO" id="GO:0046677">
    <property type="term" value="P:response to antibiotic"/>
    <property type="evidence" value="ECO:0007669"/>
    <property type="project" value="InterPro"/>
</dbReference>
<dbReference type="PROSITE" id="PS51318">
    <property type="entry name" value="TAT"/>
    <property type="match status" value="1"/>
</dbReference>
<name>A0A345HMQ3_9ACTN</name>
<evidence type="ECO:0000259" key="5">
    <source>
        <dbReference type="Pfam" id="PF13354"/>
    </source>
</evidence>
<evidence type="ECO:0000256" key="2">
    <source>
        <dbReference type="ARBA" id="ARBA00030171"/>
    </source>
</evidence>
<organism evidence="6 7">
    <name type="scientific">Streptomyces paludis</name>
    <dbReference type="NCBI Taxonomy" id="2282738"/>
    <lineage>
        <taxon>Bacteria</taxon>
        <taxon>Bacillati</taxon>
        <taxon>Actinomycetota</taxon>
        <taxon>Actinomycetes</taxon>
        <taxon>Kitasatosporales</taxon>
        <taxon>Streptomycetaceae</taxon>
        <taxon>Streptomyces</taxon>
    </lineage>
</organism>
<evidence type="ECO:0000256" key="3">
    <source>
        <dbReference type="SAM" id="MobiDB-lite"/>
    </source>
</evidence>
<sequence>MTHQRIPRRARGALSVALAGGVLLPVLAAAAPAAAATPAVVCTSDKAGLAVKMAKDITAALATRKATTALSVHDRTTNTRCTLRAAQKYDSASVVKVTVLATLLWDAQKTGRKLTTRETTLATAMITKSDNASTSTLWKQLGLTKVKGFLKAAKMTQTIPGANGYWGLTQITATDQRQLLSLLTAENAVLTDSSRAYILGRMGKVVASQRWGVPAGAPTTATVQLKNGWLQRSTHGWRVHSVGAFTGNGHDYTISVLTHDNKTMNDGINTIQAVAKVVHKNLNPTAAKSTTTVQVAPSAAYDTMPDTPETPGKP</sequence>
<keyword evidence="7" id="KW-1185">Reference proteome</keyword>
<evidence type="ECO:0000313" key="6">
    <source>
        <dbReference type="EMBL" id="AXG77977.1"/>
    </source>
</evidence>
<dbReference type="Pfam" id="PF13354">
    <property type="entry name" value="Beta-lactamase2"/>
    <property type="match status" value="1"/>
</dbReference>
<protein>
    <recommendedName>
        <fullName evidence="1">Beta-lactamase</fullName>
    </recommendedName>
    <alternativeName>
        <fullName evidence="2">Penicillinase</fullName>
    </alternativeName>
</protein>
<dbReference type="GO" id="GO:0008800">
    <property type="term" value="F:beta-lactamase activity"/>
    <property type="evidence" value="ECO:0007669"/>
    <property type="project" value="InterPro"/>
</dbReference>
<dbReference type="Gene3D" id="3.40.710.10">
    <property type="entry name" value="DD-peptidase/beta-lactamase superfamily"/>
    <property type="match status" value="1"/>
</dbReference>
<dbReference type="GO" id="GO:0030655">
    <property type="term" value="P:beta-lactam antibiotic catabolic process"/>
    <property type="evidence" value="ECO:0007669"/>
    <property type="project" value="InterPro"/>
</dbReference>
<dbReference type="InterPro" id="IPR000871">
    <property type="entry name" value="Beta-lactam_class-A"/>
</dbReference>
<feature type="signal peptide" evidence="4">
    <location>
        <begin position="1"/>
        <end position="35"/>
    </location>
</feature>
<keyword evidence="4" id="KW-0732">Signal</keyword>
<dbReference type="AlphaFoldDB" id="A0A345HMQ3"/>
<dbReference type="SUPFAM" id="SSF56601">
    <property type="entry name" value="beta-lactamase/transpeptidase-like"/>
    <property type="match status" value="1"/>
</dbReference>
<feature type="domain" description="Beta-lactamase class A catalytic" evidence="5">
    <location>
        <begin position="120"/>
        <end position="258"/>
    </location>
</feature>
<proteinExistence type="predicted"/>
<evidence type="ECO:0000256" key="4">
    <source>
        <dbReference type="SAM" id="SignalP"/>
    </source>
</evidence>
<gene>
    <name evidence="6" type="ORF">DVK44_09955</name>
</gene>
<dbReference type="InterPro" id="IPR045155">
    <property type="entry name" value="Beta-lactam_cat"/>
</dbReference>
<dbReference type="KEGG" id="spad:DVK44_09955"/>
<feature type="region of interest" description="Disordered" evidence="3">
    <location>
        <begin position="288"/>
        <end position="314"/>
    </location>
</feature>
<dbReference type="RefSeq" id="WP_114659342.1">
    <property type="nucleotide sequence ID" value="NZ_CP031194.1"/>
</dbReference>